<dbReference type="OrthoDB" id="185373at2759"/>
<dbReference type="AlphaFoldDB" id="A0A6A1VEH8"/>
<organism evidence="4 5">
    <name type="scientific">Morella rubra</name>
    <name type="common">Chinese bayberry</name>
    <dbReference type="NCBI Taxonomy" id="262757"/>
    <lineage>
        <taxon>Eukaryota</taxon>
        <taxon>Viridiplantae</taxon>
        <taxon>Streptophyta</taxon>
        <taxon>Embryophyta</taxon>
        <taxon>Tracheophyta</taxon>
        <taxon>Spermatophyta</taxon>
        <taxon>Magnoliopsida</taxon>
        <taxon>eudicotyledons</taxon>
        <taxon>Gunneridae</taxon>
        <taxon>Pentapetalae</taxon>
        <taxon>rosids</taxon>
        <taxon>fabids</taxon>
        <taxon>Fagales</taxon>
        <taxon>Myricaceae</taxon>
        <taxon>Morella</taxon>
    </lineage>
</organism>
<dbReference type="PANTHER" id="PTHR47936:SF3">
    <property type="entry name" value="PENTACOTRIPEPTIDE-REPEAT REGION OF PRORP DOMAIN-CONTAINING PROTEIN"/>
    <property type="match status" value="1"/>
</dbReference>
<comment type="similarity">
    <text evidence="1">Belongs to the PPR family. P subfamily.</text>
</comment>
<evidence type="ECO:0008006" key="6">
    <source>
        <dbReference type="Google" id="ProtNLM"/>
    </source>
</evidence>
<proteinExistence type="inferred from homology"/>
<dbReference type="Pfam" id="PF13041">
    <property type="entry name" value="PPR_2"/>
    <property type="match status" value="1"/>
</dbReference>
<dbReference type="EMBL" id="RXIC02000024">
    <property type="protein sequence ID" value="KAB1210955.1"/>
    <property type="molecule type" value="Genomic_DNA"/>
</dbReference>
<comment type="caution">
    <text evidence="4">The sequence shown here is derived from an EMBL/GenBank/DDBJ whole genome shotgun (WGS) entry which is preliminary data.</text>
</comment>
<keyword evidence="2" id="KW-0677">Repeat</keyword>
<evidence type="ECO:0000313" key="4">
    <source>
        <dbReference type="EMBL" id="KAB1210955.1"/>
    </source>
</evidence>
<dbReference type="PANTHER" id="PTHR47936">
    <property type="entry name" value="PPR_LONG DOMAIN-CONTAINING PROTEIN"/>
    <property type="match status" value="1"/>
</dbReference>
<reference evidence="4 5" key="1">
    <citation type="journal article" date="2019" name="Plant Biotechnol. J.">
        <title>The red bayberry genome and genetic basis of sex determination.</title>
        <authorList>
            <person name="Jia H.M."/>
            <person name="Jia H.J."/>
            <person name="Cai Q.L."/>
            <person name="Wang Y."/>
            <person name="Zhao H.B."/>
            <person name="Yang W.F."/>
            <person name="Wang G.Y."/>
            <person name="Li Y.H."/>
            <person name="Zhan D.L."/>
            <person name="Shen Y.T."/>
            <person name="Niu Q.F."/>
            <person name="Chang L."/>
            <person name="Qiu J."/>
            <person name="Zhao L."/>
            <person name="Xie H.B."/>
            <person name="Fu W.Y."/>
            <person name="Jin J."/>
            <person name="Li X.W."/>
            <person name="Jiao Y."/>
            <person name="Zhou C.C."/>
            <person name="Tu T."/>
            <person name="Chai C.Y."/>
            <person name="Gao J.L."/>
            <person name="Fan L.J."/>
            <person name="van de Weg E."/>
            <person name="Wang J.Y."/>
            <person name="Gao Z.S."/>
        </authorList>
    </citation>
    <scope>NUCLEOTIDE SEQUENCE [LARGE SCALE GENOMIC DNA]</scope>
    <source>
        <tissue evidence="4">Leaves</tissue>
    </source>
</reference>
<feature type="repeat" description="PPR" evidence="3">
    <location>
        <begin position="214"/>
        <end position="248"/>
    </location>
</feature>
<dbReference type="PROSITE" id="PS51375">
    <property type="entry name" value="PPR"/>
    <property type="match status" value="3"/>
</dbReference>
<evidence type="ECO:0000256" key="2">
    <source>
        <dbReference type="ARBA" id="ARBA00022737"/>
    </source>
</evidence>
<evidence type="ECO:0000256" key="1">
    <source>
        <dbReference type="ARBA" id="ARBA00007626"/>
    </source>
</evidence>
<dbReference type="InterPro" id="IPR002885">
    <property type="entry name" value="PPR_rpt"/>
</dbReference>
<gene>
    <name evidence="4" type="ORF">CJ030_MR6G019654</name>
</gene>
<evidence type="ECO:0000313" key="5">
    <source>
        <dbReference type="Proteomes" id="UP000516437"/>
    </source>
</evidence>
<dbReference type="Pfam" id="PF01535">
    <property type="entry name" value="PPR"/>
    <property type="match status" value="1"/>
</dbReference>
<evidence type="ECO:0000256" key="3">
    <source>
        <dbReference type="PROSITE-ProRule" id="PRU00708"/>
    </source>
</evidence>
<dbReference type="Proteomes" id="UP000516437">
    <property type="component" value="Chromosome 6"/>
</dbReference>
<name>A0A6A1VEH8_9ROSI</name>
<accession>A0A6A1VEH8</accession>
<feature type="repeat" description="PPR" evidence="3">
    <location>
        <begin position="249"/>
        <end position="283"/>
    </location>
</feature>
<keyword evidence="5" id="KW-1185">Reference proteome</keyword>
<dbReference type="InterPro" id="IPR011990">
    <property type="entry name" value="TPR-like_helical_dom_sf"/>
</dbReference>
<dbReference type="Gene3D" id="1.25.40.10">
    <property type="entry name" value="Tetratricopeptide repeat domain"/>
    <property type="match status" value="1"/>
</dbReference>
<protein>
    <recommendedName>
        <fullName evidence="6">Pentacotripeptide-repeat region of PRORP domain-containing protein</fullName>
    </recommendedName>
</protein>
<sequence length="428" mass="49040">MEIPSLFQKLSNRCFRWFSDSAGLEMTNSVEHVKFGRVGSDGIRTNAIPKQILEIIDRIMRDEDDLESKLDAMNASLSVASITAIFRVLNWKRVSALRFFAWIRGSQPNLYGNSDVCSLVIDNCGRLDDYKGMLCLLNDFRMKGICLTKKAFKFLPVLILNKDSVMRSVRRVVEVLNEVGGSCRTSGVHSLIEMFSDLGSFEMAEFVMLITERKASYYNILIREKCRRCDFEGAREMIHTMRQVGCDPTVNTYNYLLSSLVKNDKMAEACLVLEEMQDSDCLPDPLTFEIFIYYWCRLGNFDYASEFLDKMISNGLEPRPTTHAAFIKGYFDLMRYEEACKYVVDSSVKHRCSGNSIYSLLASLQQKKGKVVLARDILLEMLKKGLRPNFAVYMRVLKHLQKSGREDMARDLKSKFSSLSLPSRTETE</sequence>
<feature type="repeat" description="PPR" evidence="3">
    <location>
        <begin position="284"/>
        <end position="318"/>
    </location>
</feature>
<dbReference type="NCBIfam" id="TIGR00756">
    <property type="entry name" value="PPR"/>
    <property type="match status" value="3"/>
</dbReference>